<keyword evidence="7" id="KW-0472">Membrane</keyword>
<dbReference type="InterPro" id="IPR017709">
    <property type="entry name" value="Alt_ATP_synth_F1_gsu"/>
</dbReference>
<evidence type="ECO:0000256" key="8">
    <source>
        <dbReference type="ARBA" id="ARBA00023196"/>
    </source>
</evidence>
<evidence type="ECO:0000256" key="1">
    <source>
        <dbReference type="ARBA" id="ARBA00003456"/>
    </source>
</evidence>
<gene>
    <name evidence="10" type="primary">atpG_2</name>
    <name evidence="10" type="ORF">MAMMFC1_02554</name>
</gene>
<evidence type="ECO:0000256" key="3">
    <source>
        <dbReference type="ARBA" id="ARBA00007681"/>
    </source>
</evidence>
<evidence type="ECO:0000313" key="11">
    <source>
        <dbReference type="Proteomes" id="UP000276437"/>
    </source>
</evidence>
<organism evidence="10 11">
    <name type="scientific">Methylomusa anaerophila</name>
    <dbReference type="NCBI Taxonomy" id="1930071"/>
    <lineage>
        <taxon>Bacteria</taxon>
        <taxon>Bacillati</taxon>
        <taxon>Bacillota</taxon>
        <taxon>Negativicutes</taxon>
        <taxon>Selenomonadales</taxon>
        <taxon>Sporomusaceae</taxon>
        <taxon>Methylomusa</taxon>
    </lineage>
</organism>
<name>A0A348ALC1_9FIRM</name>
<dbReference type="GO" id="GO:0046933">
    <property type="term" value="F:proton-transporting ATP synthase activity, rotational mechanism"/>
    <property type="evidence" value="ECO:0007669"/>
    <property type="project" value="InterPro"/>
</dbReference>
<dbReference type="CDD" id="cd12151">
    <property type="entry name" value="F1-ATPase_gamma"/>
    <property type="match status" value="1"/>
</dbReference>
<protein>
    <submittedName>
        <fullName evidence="10">ATP synthase gamma chain, sodium ion specific</fullName>
    </submittedName>
</protein>
<keyword evidence="11" id="KW-1185">Reference proteome</keyword>
<dbReference type="PRINTS" id="PR00126">
    <property type="entry name" value="ATPASEGAMMA"/>
</dbReference>
<sequence length="280" mass="31308">MELQSVVDTMKALAVVNIGIYEKVDQSLSEYYRTIELGLIGILRQYRPVLLSPGYRQAAGGVGIVIFGSDQGMVGQFNDSLASLIMDKWGPTNGNISVWAVGERITLKIQDKLAIEKQYRVPDSANGIVSLIGSIVLDIDRKRQTGAIHQLSIFYNKPLAGTGYQPTVQQLLPIDLQWLAGLEEQPWPTNKLPQVVQEHNEAFQLFIREYLFISLCRVCTGSLVSENIGRLASMQRATKNIDDLLAQLRGIYNEERQSSITEELFDLVFGFDALARDTDR</sequence>
<keyword evidence="9" id="KW-0066">ATP synthesis</keyword>
<evidence type="ECO:0000256" key="2">
    <source>
        <dbReference type="ARBA" id="ARBA00004170"/>
    </source>
</evidence>
<evidence type="ECO:0000256" key="4">
    <source>
        <dbReference type="ARBA" id="ARBA00022448"/>
    </source>
</evidence>
<reference evidence="10 11" key="1">
    <citation type="journal article" date="2018" name="Int. J. Syst. Evol. Microbiol.">
        <title>Methylomusa anaerophila gen. nov., sp. nov., an anaerobic methanol-utilizing bacterium isolated from a microbial fuel cell.</title>
        <authorList>
            <person name="Amano N."/>
            <person name="Yamamuro A."/>
            <person name="Miyahara M."/>
            <person name="Kouzuma A."/>
            <person name="Abe T."/>
            <person name="Watanabe K."/>
        </authorList>
    </citation>
    <scope>NUCLEOTIDE SEQUENCE [LARGE SCALE GENOMIC DNA]</scope>
    <source>
        <strain evidence="10 11">MMFC1</strain>
    </source>
</reference>
<dbReference type="InterPro" id="IPR035968">
    <property type="entry name" value="ATP_synth_F1_ATPase_gsu"/>
</dbReference>
<keyword evidence="6" id="KW-0406">Ion transport</keyword>
<comment type="function">
    <text evidence="1">Produces ATP from ADP in the presence of a proton gradient across the membrane. The gamma chain is believed to be important in regulating ATPase activity and the flow of protons through the CF(0) complex.</text>
</comment>
<evidence type="ECO:0000313" key="10">
    <source>
        <dbReference type="EMBL" id="BBB91869.1"/>
    </source>
</evidence>
<dbReference type="Gene3D" id="1.10.287.80">
    <property type="entry name" value="ATP synthase, gamma subunit, helix hairpin domain"/>
    <property type="match status" value="1"/>
</dbReference>
<evidence type="ECO:0000256" key="9">
    <source>
        <dbReference type="ARBA" id="ARBA00023310"/>
    </source>
</evidence>
<dbReference type="AlphaFoldDB" id="A0A348ALC1"/>
<dbReference type="NCBIfam" id="TIGR03323">
    <property type="entry name" value="alt_F1F0_F1_gam"/>
    <property type="match status" value="1"/>
</dbReference>
<accession>A0A348ALC1</accession>
<comment type="subcellular location">
    <subcellularLocation>
        <location evidence="2">Membrane</location>
        <topology evidence="2">Peripheral membrane protein</topology>
    </subcellularLocation>
</comment>
<keyword evidence="5" id="KW-0375">Hydrogen ion transport</keyword>
<comment type="similarity">
    <text evidence="3">Belongs to the ATPase gamma chain family.</text>
</comment>
<evidence type="ECO:0000256" key="7">
    <source>
        <dbReference type="ARBA" id="ARBA00023136"/>
    </source>
</evidence>
<dbReference type="KEGG" id="mana:MAMMFC1_02554"/>
<evidence type="ECO:0000256" key="6">
    <source>
        <dbReference type="ARBA" id="ARBA00023065"/>
    </source>
</evidence>
<dbReference type="InterPro" id="IPR000131">
    <property type="entry name" value="ATP_synth_F1_gsu"/>
</dbReference>
<dbReference type="Pfam" id="PF00231">
    <property type="entry name" value="ATP-synt"/>
    <property type="match status" value="1"/>
</dbReference>
<dbReference type="Proteomes" id="UP000276437">
    <property type="component" value="Chromosome"/>
</dbReference>
<dbReference type="EMBL" id="AP018449">
    <property type="protein sequence ID" value="BBB91869.1"/>
    <property type="molecule type" value="Genomic_DNA"/>
</dbReference>
<keyword evidence="8" id="KW-0139">CF(1)</keyword>
<keyword evidence="4" id="KW-0813">Transport</keyword>
<dbReference type="Gene3D" id="3.40.1380.10">
    <property type="match status" value="1"/>
</dbReference>
<proteinExistence type="inferred from homology"/>
<evidence type="ECO:0000256" key="5">
    <source>
        <dbReference type="ARBA" id="ARBA00022781"/>
    </source>
</evidence>
<dbReference type="SUPFAM" id="SSF52943">
    <property type="entry name" value="ATP synthase (F1-ATPase), gamma subunit"/>
    <property type="match status" value="1"/>
</dbReference>
<dbReference type="GO" id="GO:0045259">
    <property type="term" value="C:proton-transporting ATP synthase complex"/>
    <property type="evidence" value="ECO:0007669"/>
    <property type="project" value="UniProtKB-KW"/>
</dbReference>